<comment type="caution">
    <text evidence="3">The sequence shown here is derived from an EMBL/GenBank/DDBJ whole genome shotgun (WGS) entry which is preliminary data.</text>
</comment>
<dbReference type="PANTHER" id="PTHR30041">
    <property type="entry name" value="ARSENATE REDUCTASE"/>
    <property type="match status" value="1"/>
</dbReference>
<dbReference type="Pfam" id="PF03960">
    <property type="entry name" value="ArsC"/>
    <property type="match status" value="1"/>
</dbReference>
<dbReference type="PROSITE" id="PS51353">
    <property type="entry name" value="ARSC"/>
    <property type="match status" value="1"/>
</dbReference>
<name>A0A849L733_9RHOB</name>
<dbReference type="RefSeq" id="WP_171326808.1">
    <property type="nucleotide sequence ID" value="NZ_JABFBC010000003.1"/>
</dbReference>
<dbReference type="Gene3D" id="3.40.30.10">
    <property type="entry name" value="Glutaredoxin"/>
    <property type="match status" value="1"/>
</dbReference>
<protein>
    <recommendedName>
        <fullName evidence="5">Arsenate reductase</fullName>
    </recommendedName>
</protein>
<evidence type="ECO:0000313" key="4">
    <source>
        <dbReference type="Proteomes" id="UP000572377"/>
    </source>
</evidence>
<dbReference type="InterPro" id="IPR006660">
    <property type="entry name" value="Arsenate_reductase-like"/>
</dbReference>
<gene>
    <name evidence="3" type="ORF">HMH01_16070</name>
</gene>
<keyword evidence="4" id="KW-1185">Reference proteome</keyword>
<sequence>MTDLTLYGLPTCDTCRKARKALEGAGHVVTLRDVRMEPLSEAEWAPLLAEFGDRLVNRTSTTYRGFSDFMKASEAEDQLREHPAVMKRPVISDGARWTLGWDEGAQAVWGL</sequence>
<evidence type="ECO:0000313" key="3">
    <source>
        <dbReference type="EMBL" id="NNU81954.1"/>
    </source>
</evidence>
<organism evidence="3 4">
    <name type="scientific">Halovulum dunhuangense</name>
    <dbReference type="NCBI Taxonomy" id="1505036"/>
    <lineage>
        <taxon>Bacteria</taxon>
        <taxon>Pseudomonadati</taxon>
        <taxon>Pseudomonadota</taxon>
        <taxon>Alphaproteobacteria</taxon>
        <taxon>Rhodobacterales</taxon>
        <taxon>Paracoccaceae</taxon>
        <taxon>Halovulum</taxon>
    </lineage>
</organism>
<dbReference type="Proteomes" id="UP000572377">
    <property type="component" value="Unassembled WGS sequence"/>
</dbReference>
<accession>A0A849L733</accession>
<dbReference type="PANTHER" id="PTHR30041:SF8">
    <property type="entry name" value="PROTEIN YFFB"/>
    <property type="match status" value="1"/>
</dbReference>
<dbReference type="EMBL" id="JABFBC010000003">
    <property type="protein sequence ID" value="NNU81954.1"/>
    <property type="molecule type" value="Genomic_DNA"/>
</dbReference>
<comment type="similarity">
    <text evidence="1 2">Belongs to the ArsC family.</text>
</comment>
<evidence type="ECO:0008006" key="5">
    <source>
        <dbReference type="Google" id="ProtNLM"/>
    </source>
</evidence>
<evidence type="ECO:0000256" key="1">
    <source>
        <dbReference type="ARBA" id="ARBA00007198"/>
    </source>
</evidence>
<dbReference type="AlphaFoldDB" id="A0A849L733"/>
<reference evidence="3 4" key="1">
    <citation type="submission" date="2020-05" db="EMBL/GenBank/DDBJ databases">
        <title>Gimesia benthica sp. nov., a novel planctomycete isolated from a deep-sea water sample of the Northwest Indian Ocean.</title>
        <authorList>
            <person name="Wang J."/>
            <person name="Ruan C."/>
            <person name="Song L."/>
            <person name="Zhu Y."/>
            <person name="Li A."/>
            <person name="Zheng X."/>
            <person name="Wang L."/>
            <person name="Lu Z."/>
            <person name="Huang Y."/>
            <person name="Du W."/>
            <person name="Zhou Y."/>
            <person name="Huang L."/>
            <person name="Dai X."/>
        </authorList>
    </citation>
    <scope>NUCLEOTIDE SEQUENCE [LARGE SCALE GENOMIC DNA]</scope>
    <source>
        <strain evidence="3 4">YYQ-30</strain>
    </source>
</reference>
<dbReference type="InterPro" id="IPR036249">
    <property type="entry name" value="Thioredoxin-like_sf"/>
</dbReference>
<dbReference type="SUPFAM" id="SSF52833">
    <property type="entry name" value="Thioredoxin-like"/>
    <property type="match status" value="1"/>
</dbReference>
<proteinExistence type="inferred from homology"/>
<evidence type="ECO:0000256" key="2">
    <source>
        <dbReference type="PROSITE-ProRule" id="PRU01282"/>
    </source>
</evidence>